<accession>A0A815TB84</accession>
<dbReference type="EMBL" id="CAJNOK010027201">
    <property type="protein sequence ID" value="CAF1415974.1"/>
    <property type="molecule type" value="Genomic_DNA"/>
</dbReference>
<comment type="caution">
    <text evidence="3">The sequence shown here is derived from an EMBL/GenBank/DDBJ whole genome shotgun (WGS) entry which is preliminary data.</text>
</comment>
<name>A0A815TB84_9BILA</name>
<evidence type="ECO:0000313" key="4">
    <source>
        <dbReference type="EMBL" id="CAF4218342.1"/>
    </source>
</evidence>
<gene>
    <name evidence="3" type="ORF">GPM918_LOCUS36698</name>
    <name evidence="2" type="ORF">OVA965_LOCUS33530</name>
    <name evidence="5" type="ORF">SRO942_LOCUS37444</name>
    <name evidence="4" type="ORF">TMI583_LOCUS34421</name>
</gene>
<dbReference type="EMBL" id="CAJOBA010048953">
    <property type="protein sequence ID" value="CAF4218342.1"/>
    <property type="molecule type" value="Genomic_DNA"/>
</dbReference>
<dbReference type="Proteomes" id="UP000663829">
    <property type="component" value="Unassembled WGS sequence"/>
</dbReference>
<evidence type="ECO:0000313" key="5">
    <source>
        <dbReference type="EMBL" id="CAF4363018.1"/>
    </source>
</evidence>
<proteinExistence type="predicted"/>
<feature type="region of interest" description="Disordered" evidence="1">
    <location>
        <begin position="1"/>
        <end position="26"/>
    </location>
</feature>
<evidence type="ECO:0000313" key="3">
    <source>
        <dbReference type="EMBL" id="CAF1501415.1"/>
    </source>
</evidence>
<dbReference type="EMBL" id="CAJNOQ010022456">
    <property type="protein sequence ID" value="CAF1501415.1"/>
    <property type="molecule type" value="Genomic_DNA"/>
</dbReference>
<dbReference type="Proteomes" id="UP000677228">
    <property type="component" value="Unassembled WGS sequence"/>
</dbReference>
<sequence>SNSADMTTQQSRQLTTPPLKKVNRKQIPTNSHLDSYALVFLTKYSHERSPTMDKFMFKYEDVEQQNVYSQRLVKTVNSMNTILFRWLDCKNIFDDTTELLPISLLFDSVQGTSNSHRETFFSENVLPLHFSTVVSKSVKTITFDDIENARDKDGDFVPNRYKGFNWKNVRYVDENWAKQTKKTAGFANAYTYGQIIAYNARGESISISVNYDYYQTFTLHSFIANSIEYDDFQLNITGYCSNVKLYKKTVTLSIDSPQLFQMNWSNIDKITFRPVSRQKLPSTYAYFALRCLNILNEN</sequence>
<dbReference type="Proteomes" id="UP000682733">
    <property type="component" value="Unassembled WGS sequence"/>
</dbReference>
<evidence type="ECO:0000313" key="6">
    <source>
        <dbReference type="Proteomes" id="UP000663829"/>
    </source>
</evidence>
<dbReference type="OrthoDB" id="9981520at2759"/>
<feature type="non-terminal residue" evidence="3">
    <location>
        <position position="1"/>
    </location>
</feature>
<evidence type="ECO:0000256" key="1">
    <source>
        <dbReference type="SAM" id="MobiDB-lite"/>
    </source>
</evidence>
<evidence type="ECO:0000313" key="2">
    <source>
        <dbReference type="EMBL" id="CAF1415974.1"/>
    </source>
</evidence>
<reference evidence="3" key="1">
    <citation type="submission" date="2021-02" db="EMBL/GenBank/DDBJ databases">
        <authorList>
            <person name="Nowell W R."/>
        </authorList>
    </citation>
    <scope>NUCLEOTIDE SEQUENCE</scope>
</reference>
<keyword evidence="6" id="KW-1185">Reference proteome</keyword>
<organism evidence="3 6">
    <name type="scientific">Didymodactylos carnosus</name>
    <dbReference type="NCBI Taxonomy" id="1234261"/>
    <lineage>
        <taxon>Eukaryota</taxon>
        <taxon>Metazoa</taxon>
        <taxon>Spiralia</taxon>
        <taxon>Gnathifera</taxon>
        <taxon>Rotifera</taxon>
        <taxon>Eurotatoria</taxon>
        <taxon>Bdelloidea</taxon>
        <taxon>Philodinida</taxon>
        <taxon>Philodinidae</taxon>
        <taxon>Didymodactylos</taxon>
    </lineage>
</organism>
<protein>
    <submittedName>
        <fullName evidence="3">Uncharacterized protein</fullName>
    </submittedName>
</protein>
<dbReference type="Proteomes" id="UP000681722">
    <property type="component" value="Unassembled WGS sequence"/>
</dbReference>
<dbReference type="EMBL" id="CAJOBC010087973">
    <property type="protein sequence ID" value="CAF4363018.1"/>
    <property type="molecule type" value="Genomic_DNA"/>
</dbReference>
<feature type="compositionally biased region" description="Polar residues" evidence="1">
    <location>
        <begin position="1"/>
        <end position="16"/>
    </location>
</feature>
<dbReference type="AlphaFoldDB" id="A0A815TB84"/>